<feature type="coiled-coil region" evidence="5">
    <location>
        <begin position="1549"/>
        <end position="1583"/>
    </location>
</feature>
<feature type="region of interest" description="Disordered" evidence="6">
    <location>
        <begin position="391"/>
        <end position="520"/>
    </location>
</feature>
<feature type="compositionally biased region" description="Polar residues" evidence="6">
    <location>
        <begin position="1803"/>
        <end position="1812"/>
    </location>
</feature>
<proteinExistence type="predicted"/>
<evidence type="ECO:0000256" key="4">
    <source>
        <dbReference type="ARBA" id="ARBA00023136"/>
    </source>
</evidence>
<feature type="transmembrane region" description="Helical" evidence="7">
    <location>
        <begin position="127"/>
        <end position="147"/>
    </location>
</feature>
<feature type="compositionally biased region" description="Polar residues" evidence="6">
    <location>
        <begin position="1843"/>
        <end position="1858"/>
    </location>
</feature>
<feature type="region of interest" description="Disordered" evidence="6">
    <location>
        <begin position="1088"/>
        <end position="1135"/>
    </location>
</feature>
<dbReference type="PANTHER" id="PTHR12570:SF86">
    <property type="entry name" value="ADR321CP"/>
    <property type="match status" value="1"/>
</dbReference>
<dbReference type="GO" id="GO:0015095">
    <property type="term" value="F:magnesium ion transmembrane transporter activity"/>
    <property type="evidence" value="ECO:0007669"/>
    <property type="project" value="InterPro"/>
</dbReference>
<feature type="transmembrane region" description="Helical" evidence="7">
    <location>
        <begin position="225"/>
        <end position="246"/>
    </location>
</feature>
<evidence type="ECO:0000313" key="8">
    <source>
        <dbReference type="EMBL" id="KAF5312436.1"/>
    </source>
</evidence>
<dbReference type="OrthoDB" id="6019893at2759"/>
<keyword evidence="5" id="KW-0175">Coiled coil</keyword>
<dbReference type="InterPro" id="IPR008521">
    <property type="entry name" value="Mg_trans_NIPA"/>
</dbReference>
<keyword evidence="3 7" id="KW-1133">Transmembrane helix</keyword>
<reference evidence="8 9" key="1">
    <citation type="journal article" date="2020" name="ISME J.">
        <title>Uncovering the hidden diversity of litter-decomposition mechanisms in mushroom-forming fungi.</title>
        <authorList>
            <person name="Floudas D."/>
            <person name="Bentzer J."/>
            <person name="Ahren D."/>
            <person name="Johansson T."/>
            <person name="Persson P."/>
            <person name="Tunlid A."/>
        </authorList>
    </citation>
    <scope>NUCLEOTIDE SEQUENCE [LARGE SCALE GENOMIC DNA]</scope>
    <source>
        <strain evidence="8 9">CBS 101986</strain>
    </source>
</reference>
<dbReference type="PANTHER" id="PTHR12570">
    <property type="match status" value="1"/>
</dbReference>
<feature type="transmembrane region" description="Helical" evidence="7">
    <location>
        <begin position="266"/>
        <end position="286"/>
    </location>
</feature>
<gene>
    <name evidence="8" type="ORF">D9619_003270</name>
</gene>
<feature type="transmembrane region" description="Helical" evidence="7">
    <location>
        <begin position="60"/>
        <end position="80"/>
    </location>
</feature>
<feature type="region of interest" description="Disordered" evidence="6">
    <location>
        <begin position="566"/>
        <end position="624"/>
    </location>
</feature>
<feature type="region of interest" description="Disordered" evidence="6">
    <location>
        <begin position="1885"/>
        <end position="1937"/>
    </location>
</feature>
<feature type="compositionally biased region" description="Polar residues" evidence="6">
    <location>
        <begin position="682"/>
        <end position="699"/>
    </location>
</feature>
<feature type="transmembrane region" description="Helical" evidence="7">
    <location>
        <begin position="341"/>
        <end position="360"/>
    </location>
</feature>
<feature type="compositionally biased region" description="Low complexity" evidence="6">
    <location>
        <begin position="700"/>
        <end position="721"/>
    </location>
</feature>
<feature type="compositionally biased region" description="Polar residues" evidence="6">
    <location>
        <begin position="484"/>
        <end position="501"/>
    </location>
</feature>
<protein>
    <submittedName>
        <fullName evidence="8">Uncharacterized protein</fullName>
    </submittedName>
</protein>
<keyword evidence="4 7" id="KW-0472">Membrane</keyword>
<name>A0A8H5AXC3_9AGAR</name>
<dbReference type="InterPro" id="IPR037185">
    <property type="entry name" value="EmrE-like"/>
</dbReference>
<feature type="transmembrane region" description="Helical" evidence="7">
    <location>
        <begin position="33"/>
        <end position="54"/>
    </location>
</feature>
<feature type="region of interest" description="Disordered" evidence="6">
    <location>
        <begin position="1593"/>
        <end position="1674"/>
    </location>
</feature>
<feature type="compositionally biased region" description="Polar residues" evidence="6">
    <location>
        <begin position="1091"/>
        <end position="1104"/>
    </location>
</feature>
<keyword evidence="9" id="KW-1185">Reference proteome</keyword>
<evidence type="ECO:0000256" key="6">
    <source>
        <dbReference type="SAM" id="MobiDB-lite"/>
    </source>
</evidence>
<feature type="region of interest" description="Disordered" evidence="6">
    <location>
        <begin position="1717"/>
        <end position="1858"/>
    </location>
</feature>
<dbReference type="Proteomes" id="UP000567179">
    <property type="component" value="Unassembled WGS sequence"/>
</dbReference>
<feature type="compositionally biased region" description="Low complexity" evidence="6">
    <location>
        <begin position="1768"/>
        <end position="1781"/>
    </location>
</feature>
<feature type="compositionally biased region" description="Polar residues" evidence="6">
    <location>
        <begin position="1601"/>
        <end position="1612"/>
    </location>
</feature>
<dbReference type="GO" id="GO:0016020">
    <property type="term" value="C:membrane"/>
    <property type="evidence" value="ECO:0007669"/>
    <property type="project" value="UniProtKB-SubCell"/>
</dbReference>
<feature type="compositionally biased region" description="Basic residues" evidence="6">
    <location>
        <begin position="1748"/>
        <end position="1766"/>
    </location>
</feature>
<dbReference type="SUPFAM" id="SSF103481">
    <property type="entry name" value="Multidrug resistance efflux transporter EmrE"/>
    <property type="match status" value="1"/>
</dbReference>
<feature type="coiled-coil region" evidence="5">
    <location>
        <begin position="1465"/>
        <end position="1520"/>
    </location>
</feature>
<comment type="caution">
    <text evidence="8">The sequence shown here is derived from an EMBL/GenBank/DDBJ whole genome shotgun (WGS) entry which is preliminary data.</text>
</comment>
<feature type="compositionally biased region" description="Low complexity" evidence="6">
    <location>
        <begin position="510"/>
        <end position="520"/>
    </location>
</feature>
<comment type="subcellular location">
    <subcellularLocation>
        <location evidence="1">Membrane</location>
        <topology evidence="1">Multi-pass membrane protein</topology>
    </subcellularLocation>
</comment>
<evidence type="ECO:0000256" key="2">
    <source>
        <dbReference type="ARBA" id="ARBA00022692"/>
    </source>
</evidence>
<evidence type="ECO:0000256" key="5">
    <source>
        <dbReference type="SAM" id="Coils"/>
    </source>
</evidence>
<feature type="region of interest" description="Disordered" evidence="6">
    <location>
        <begin position="891"/>
        <end position="919"/>
    </location>
</feature>
<feature type="transmembrane region" description="Helical" evidence="7">
    <location>
        <begin position="87"/>
        <end position="107"/>
    </location>
</feature>
<feature type="compositionally biased region" description="Polar residues" evidence="6">
    <location>
        <begin position="454"/>
        <end position="474"/>
    </location>
</feature>
<evidence type="ECO:0000256" key="7">
    <source>
        <dbReference type="SAM" id="Phobius"/>
    </source>
</evidence>
<feature type="region of interest" description="Disordered" evidence="6">
    <location>
        <begin position="679"/>
        <end position="768"/>
    </location>
</feature>
<accession>A0A8H5AXC3</accession>
<feature type="compositionally biased region" description="Basic residues" evidence="6">
    <location>
        <begin position="1106"/>
        <end position="1115"/>
    </location>
</feature>
<sequence length="1937" mass="210398">MSHSLGLTIQRKSHVINQSLPDHQQTVEHRRPLWLLGFAIFISSNILGSFVQIASLPVVILAPLGAVSLLWNAFFARLLLGDVFSPWMILGTILIAGGAILIAFFGIVPEQTRSLEDLLKLFHRPAFIAYFSVLGFIVFACLAATHLSEYALSRRLSSSCPKDIPIPPPTAAPELTTGISDAITEATLPTEPVDPKYSVISPSNSSIDNDQLSQRELRSANRTRLLLAISYASFSGIISGMCLIFAKSGVELLLLTFGGDNQFWRWESWLLVVALIIFALLQLWYLHKALILANPTLSYVSLPYDKTITDVLRIAAFCFYNLSSIVNGLVYYDQFALIPPLYLGLVVVGIVILLCGVWVVSIQPGGGAGVDFGPWGEDGVALDGDDVALYSGISTPSEGEDQATESRPSGPAPLIDRTHEGGNLPTGRETQSEGDIHHHSTKRIDSEQADDTQEAGSPQKVQNGAQLYSTPRRPSQSRHRRLTLETQHPSSSSNHGRTLSYPQPGHPHSHTPSNLTSSVSSHLSTGFQIGLSPLSPGFTIVPLERRGRGSVHHTFADVAADVTDSVHHRRRTVSEGERISQAPAGPEVEVDADPEQGGSQHVSRATFPPLQDDGELQVGAGSGNGRHRWRWLRSMCYQLRHIAVEEHTLTLTRSTLGGGETWAGATLIYLTHGVATPAPLSANASDGRSPSTISSLKNTSMASSARRPALPPSAVAASSAPNGRVARSQVSKQSLEHVKDSRSGGLKPVAKAEEGKANEPTSSADLAQDTDPALADELDYITVTAPALSSPNALAPLRPDKASRILGIRHRKSMEPIPASTRTSIVSTRSLRDAPPVASHVPTLPLASLYVVSGLPKSPHTWTLADPDSVLGLHHSESAVSRWWRPEVLGSTVSPGAGGAQKKKSKRNRHEDATKGAGALSKQEVGKMLSKALKLSFTREVEVIASTLQPASTIHTFTFTLPAPNTPLAPTPSGDLLRASVLSNSDNRSSAATFAYPYNDDPFARPSTAYLGPSSLLGHNAHPVPPLPGASPGAITASPSNTITYYGVCLTVWSHADAERSSAIRRTLEAGRSRKESAQSAVTARLKTLRSDLSGSTSESQDPSHQARRSTKRNSRGPWVDAETDGETEADGAMSESDFEVASTIGHGPGESTLFLPGDTVFWLPYALTLVSRHPVYDLMRDYLTLSWARFSKDVQSHTLQISKILAHPAPRAGDVIKLDASPKSDGSDSNLEVIARFPGGLDFGRGLVDINFTMWPLFKCLNIDNILTICEIAVSTIKYLVELRGWNGIALPAVHSRDAKIYIDDPGPWIMGLATEARYSIRPAPEVSCPMPPPNVVSTKQQREKYRQRLLAAFESHYHPDHSVPSEFKEAFPAGRFRPVCKIQAKRGASSAAVADQIKPPEWWHSTRIIQAFDIVLADKFKKPSFLKRISMFGTPKRPPQLTAAEQLIQHSIRKRATAFVDARDDLETKIGRLSRRLNFLMTESDLWRDKFVTFEQYAEKLSAEASQLRTKINKEQRETKRLSGLVTLTAVEKTKLQTQLRDTETAHRDAVLELQRMKDTMEKMEEERAEMVAEVEAQIERALASMAVEFDDSDYGGSRPQSRTSNVSGTRSRRASDASKSRPLRSFGTDSTLAESYGESIESVMEEEEPDVTIRERLTPSIPEADEEPISKKRFSASEINIPQDGMNAVDESISQKSEKIAQKVIEIQQKLEAALTTERRTTKRQVRSPPAGSGEEDLSEVSSYKSRHSRKTATSKSGARQRARSGTNSSTQTSTPTTVKNETSKQVPPRRKSAKGASVSEKQVTTPTHASFLDVSGDGPQDPKRTEVSATKSALAGHGAQTSTTEDSDNDFQSAYSVSPRNEHAVLDSGEEQVLMVMAPKGDSLEDRLSAPPRTRKEKKVLGLGAPDDLAGSRSSIHSGTAMLASHSLPTPAR</sequence>
<evidence type="ECO:0000256" key="3">
    <source>
        <dbReference type="ARBA" id="ARBA00022989"/>
    </source>
</evidence>
<dbReference type="EMBL" id="JAACJJ010000056">
    <property type="protein sequence ID" value="KAF5312436.1"/>
    <property type="molecule type" value="Genomic_DNA"/>
</dbReference>
<dbReference type="Pfam" id="PF05653">
    <property type="entry name" value="Mg_trans_NIPA"/>
    <property type="match status" value="1"/>
</dbReference>
<organism evidence="8 9">
    <name type="scientific">Psilocybe cf. subviscida</name>
    <dbReference type="NCBI Taxonomy" id="2480587"/>
    <lineage>
        <taxon>Eukaryota</taxon>
        <taxon>Fungi</taxon>
        <taxon>Dikarya</taxon>
        <taxon>Basidiomycota</taxon>
        <taxon>Agaricomycotina</taxon>
        <taxon>Agaricomycetes</taxon>
        <taxon>Agaricomycetidae</taxon>
        <taxon>Agaricales</taxon>
        <taxon>Agaricineae</taxon>
        <taxon>Strophariaceae</taxon>
        <taxon>Psilocybe</taxon>
    </lineage>
</organism>
<keyword evidence="2 7" id="KW-0812">Transmembrane</keyword>
<evidence type="ECO:0000313" key="9">
    <source>
        <dbReference type="Proteomes" id="UP000567179"/>
    </source>
</evidence>
<feature type="compositionally biased region" description="Basic and acidic residues" evidence="6">
    <location>
        <begin position="430"/>
        <end position="446"/>
    </location>
</feature>
<evidence type="ECO:0000256" key="1">
    <source>
        <dbReference type="ARBA" id="ARBA00004141"/>
    </source>
</evidence>